<dbReference type="Proteomes" id="UP000824881">
    <property type="component" value="Unassembled WGS sequence"/>
</dbReference>
<keyword evidence="2" id="KW-1185">Reference proteome</keyword>
<dbReference type="EMBL" id="WQMT02000002">
    <property type="protein sequence ID" value="KAG9226943.1"/>
    <property type="molecule type" value="Genomic_DNA"/>
</dbReference>
<evidence type="ECO:0000313" key="1">
    <source>
        <dbReference type="EMBL" id="KAG9226943.1"/>
    </source>
</evidence>
<accession>A0ACB7J8P2</accession>
<comment type="caution">
    <text evidence="1">The sequence shown here is derived from an EMBL/GenBank/DDBJ whole genome shotgun (WGS) entry which is preliminary data.</text>
</comment>
<evidence type="ECO:0000313" key="2">
    <source>
        <dbReference type="Proteomes" id="UP000824881"/>
    </source>
</evidence>
<sequence>MVSRSSQRILPLVILALSLVSATSAFNDWSVPCFHGECAYDTSSTTMGSGTVQLFGSPKSMTDITSAAGWVILDCDPNALDQTIRLVCMNEDEEACGHLFAHGGPQDKVVRLPESCGAGPFARIAHLSTAEDQSIPAHVSPKIVRRDGATPQVISLGVDTNWLSIDTENRGEIQFRITGINGELPAGHFHDGGLHSREDSKTWFQSALVKVAKAAVALGGSLKNDAFYASENSVEASKNFSKTLPLIDRNVTCGAMKGKLKVEVTAKGSIKGHIGFVATGKLGKEPETDNMATLYRLTLDADASFTVIAKIAAGEKRPLHLFDVLLAGFSIPGIADVGPKIVLDALGEADLQITSDSVIAGNFNMDLHYVIPSKYSKDVKGVLEQDAMTRPKDTQFSLKAATDIVGIAKFKGHLIPKIQVVITAFGHTADIFAKVDIWAAIYILAKGHASASVSGSKKTTREIADHAYVPPYAVAERRDLDGLDAFDATKATAGFTGSVIINAGVEVSGGVEVKGQAIAFFKALAGLNASEPLSAGAKTGKAWQLLSKDFGVGQYSSELAKAKVQPMSTIDICPQKAPGSTATEVVQTETTLAATTFKKTS</sequence>
<protein>
    <submittedName>
        <fullName evidence="1">Uncharacterized protein</fullName>
    </submittedName>
</protein>
<name>A0ACB7J8P2_PLECO</name>
<proteinExistence type="predicted"/>
<gene>
    <name evidence="1" type="ORF">CCMSSC00406_0003384</name>
</gene>
<reference evidence="1 2" key="1">
    <citation type="journal article" date="2021" name="Appl. Environ. Microbiol.">
        <title>Genetic linkage and physical mapping for an oyster mushroom Pleurotus cornucopiae and QTL analysis for the trait cap color.</title>
        <authorList>
            <person name="Zhang Y."/>
            <person name="Gao W."/>
            <person name="Sonnenberg A."/>
            <person name="Chen Q."/>
            <person name="Zhang J."/>
            <person name="Huang C."/>
        </authorList>
    </citation>
    <scope>NUCLEOTIDE SEQUENCE [LARGE SCALE GENOMIC DNA]</scope>
    <source>
        <strain evidence="1">CCMSSC00406</strain>
    </source>
</reference>
<organism evidence="1 2">
    <name type="scientific">Pleurotus cornucopiae</name>
    <name type="common">Cornucopia mushroom</name>
    <dbReference type="NCBI Taxonomy" id="5321"/>
    <lineage>
        <taxon>Eukaryota</taxon>
        <taxon>Fungi</taxon>
        <taxon>Dikarya</taxon>
        <taxon>Basidiomycota</taxon>
        <taxon>Agaricomycotina</taxon>
        <taxon>Agaricomycetes</taxon>
        <taxon>Agaricomycetidae</taxon>
        <taxon>Agaricales</taxon>
        <taxon>Pleurotineae</taxon>
        <taxon>Pleurotaceae</taxon>
        <taxon>Pleurotus</taxon>
    </lineage>
</organism>